<dbReference type="Gene3D" id="1.10.10.10">
    <property type="entry name" value="Winged helix-like DNA-binding domain superfamily/Winged helix DNA-binding domain"/>
    <property type="match status" value="1"/>
</dbReference>
<feature type="domain" description="HTH luxR-type" evidence="7">
    <location>
        <begin position="223"/>
        <end position="288"/>
    </location>
</feature>
<keyword evidence="2" id="KW-0902">Two-component regulatory system</keyword>
<dbReference type="SUPFAM" id="SSF46894">
    <property type="entry name" value="C-terminal effector domain of the bipartite response regulators"/>
    <property type="match status" value="1"/>
</dbReference>
<dbReference type="SUPFAM" id="SSF52172">
    <property type="entry name" value="CheY-like"/>
    <property type="match status" value="1"/>
</dbReference>
<gene>
    <name evidence="9" type="ORF">DLM86_06070</name>
</gene>
<dbReference type="InterPro" id="IPR011006">
    <property type="entry name" value="CheY-like_superfamily"/>
</dbReference>
<feature type="modified residue" description="4-aspartylphosphate" evidence="6">
    <location>
        <position position="130"/>
    </location>
</feature>
<dbReference type="PROSITE" id="PS50043">
    <property type="entry name" value="HTH_LUXR_2"/>
    <property type="match status" value="1"/>
</dbReference>
<evidence type="ECO:0008006" key="11">
    <source>
        <dbReference type="Google" id="ProtNLM"/>
    </source>
</evidence>
<dbReference type="InterPro" id="IPR016032">
    <property type="entry name" value="Sig_transdc_resp-reg_C-effctor"/>
</dbReference>
<dbReference type="GO" id="GO:0000160">
    <property type="term" value="P:phosphorelay signal transduction system"/>
    <property type="evidence" value="ECO:0007669"/>
    <property type="project" value="UniProtKB-KW"/>
</dbReference>
<dbReference type="SMART" id="SM00448">
    <property type="entry name" value="REC"/>
    <property type="match status" value="1"/>
</dbReference>
<protein>
    <recommendedName>
        <fullName evidence="11">DNA-binding response regulator</fullName>
    </recommendedName>
</protein>
<dbReference type="Proteomes" id="UP000247476">
    <property type="component" value="Unassembled WGS sequence"/>
</dbReference>
<organism evidence="9 10">
    <name type="scientific">Paenibacillus flagellatus</name>
    <dbReference type="NCBI Taxonomy" id="2211139"/>
    <lineage>
        <taxon>Bacteria</taxon>
        <taxon>Bacillati</taxon>
        <taxon>Bacillota</taxon>
        <taxon>Bacilli</taxon>
        <taxon>Bacillales</taxon>
        <taxon>Paenibacillaceae</taxon>
        <taxon>Paenibacillus</taxon>
    </lineage>
</organism>
<feature type="domain" description="Response regulatory" evidence="8">
    <location>
        <begin position="81"/>
        <end position="195"/>
    </location>
</feature>
<dbReference type="Gene3D" id="3.40.50.2300">
    <property type="match status" value="1"/>
</dbReference>
<dbReference type="InterPro" id="IPR001789">
    <property type="entry name" value="Sig_transdc_resp-reg_receiver"/>
</dbReference>
<evidence type="ECO:0000256" key="6">
    <source>
        <dbReference type="PROSITE-ProRule" id="PRU00169"/>
    </source>
</evidence>
<dbReference type="PRINTS" id="PR00038">
    <property type="entry name" value="HTHLUXR"/>
</dbReference>
<dbReference type="PANTHER" id="PTHR43214">
    <property type="entry name" value="TWO-COMPONENT RESPONSE REGULATOR"/>
    <property type="match status" value="1"/>
</dbReference>
<dbReference type="Pfam" id="PF00072">
    <property type="entry name" value="Response_reg"/>
    <property type="match status" value="1"/>
</dbReference>
<dbReference type="GO" id="GO:0006355">
    <property type="term" value="P:regulation of DNA-templated transcription"/>
    <property type="evidence" value="ECO:0007669"/>
    <property type="project" value="InterPro"/>
</dbReference>
<keyword evidence="3" id="KW-0805">Transcription regulation</keyword>
<evidence type="ECO:0000313" key="10">
    <source>
        <dbReference type="Proteomes" id="UP000247476"/>
    </source>
</evidence>
<evidence type="ECO:0000256" key="3">
    <source>
        <dbReference type="ARBA" id="ARBA00023015"/>
    </source>
</evidence>
<dbReference type="PROSITE" id="PS50110">
    <property type="entry name" value="RESPONSE_REGULATORY"/>
    <property type="match status" value="1"/>
</dbReference>
<dbReference type="InterPro" id="IPR039420">
    <property type="entry name" value="WalR-like"/>
</dbReference>
<evidence type="ECO:0000256" key="1">
    <source>
        <dbReference type="ARBA" id="ARBA00022553"/>
    </source>
</evidence>
<dbReference type="InterPro" id="IPR036388">
    <property type="entry name" value="WH-like_DNA-bd_sf"/>
</dbReference>
<reference evidence="9 10" key="1">
    <citation type="submission" date="2018-05" db="EMBL/GenBank/DDBJ databases">
        <title>Paenibacillus flagellatus sp. nov., isolated from selenium mineral soil.</title>
        <authorList>
            <person name="Dai X."/>
        </authorList>
    </citation>
    <scope>NUCLEOTIDE SEQUENCE [LARGE SCALE GENOMIC DNA]</scope>
    <source>
        <strain evidence="9 10">DXL2</strain>
    </source>
</reference>
<name>A0A2V5KEI1_9BACL</name>
<evidence type="ECO:0000256" key="2">
    <source>
        <dbReference type="ARBA" id="ARBA00023012"/>
    </source>
</evidence>
<dbReference type="Pfam" id="PF00196">
    <property type="entry name" value="GerE"/>
    <property type="match status" value="1"/>
</dbReference>
<evidence type="ECO:0000313" key="9">
    <source>
        <dbReference type="EMBL" id="PYI56533.1"/>
    </source>
</evidence>
<dbReference type="SMART" id="SM00421">
    <property type="entry name" value="HTH_LUXR"/>
    <property type="match status" value="1"/>
</dbReference>
<evidence type="ECO:0000259" key="8">
    <source>
        <dbReference type="PROSITE" id="PS50110"/>
    </source>
</evidence>
<accession>A0A2V5KEI1</accession>
<evidence type="ECO:0000259" key="7">
    <source>
        <dbReference type="PROSITE" id="PS50043"/>
    </source>
</evidence>
<keyword evidence="4" id="KW-0238">DNA-binding</keyword>
<comment type="caution">
    <text evidence="9">The sequence shown here is derived from an EMBL/GenBank/DDBJ whole genome shotgun (WGS) entry which is preliminary data.</text>
</comment>
<dbReference type="PANTHER" id="PTHR43214:SF1">
    <property type="entry name" value="TRANSCRIPTIONAL REGULATORY PROTEIN COMA"/>
    <property type="match status" value="1"/>
</dbReference>
<dbReference type="PROSITE" id="PS00622">
    <property type="entry name" value="HTH_LUXR_1"/>
    <property type="match status" value="1"/>
</dbReference>
<dbReference type="CDD" id="cd00156">
    <property type="entry name" value="REC"/>
    <property type="match status" value="1"/>
</dbReference>
<dbReference type="InterPro" id="IPR000792">
    <property type="entry name" value="Tscrpt_reg_LuxR_C"/>
</dbReference>
<dbReference type="CDD" id="cd06170">
    <property type="entry name" value="LuxR_C_like"/>
    <property type="match status" value="1"/>
</dbReference>
<evidence type="ECO:0000256" key="5">
    <source>
        <dbReference type="ARBA" id="ARBA00023163"/>
    </source>
</evidence>
<keyword evidence="5" id="KW-0804">Transcription</keyword>
<proteinExistence type="predicted"/>
<sequence length="294" mass="32862">MRFPVPALTVAWRASAAHRKDGDRSRNFDFGGEAERFGTRVRPFRHRGRTPAVRRNESFGSIGEESARRGTRFRGDRHMISILLVDDHKTFLAGTALILEKHGFRVTTASTADEALEAIRDADFELYLFDLKLPGTNGFELTEQTLRIRPEAAIVILTGEDIAAHYDRLMDIGAIGVLEKSLGEPEFVASLRLAVQRLTILPLHLARQLRTKESRAATSGSESDGGGKTLTEKEIGLLKLIAQGHKNKDIADRLYMSQRNVEYMISHLFAKLNAGSRQEAVLKAIELKWLKLDS</sequence>
<keyword evidence="1 6" id="KW-0597">Phosphoprotein</keyword>
<dbReference type="EMBL" id="QJVJ01000002">
    <property type="protein sequence ID" value="PYI56533.1"/>
    <property type="molecule type" value="Genomic_DNA"/>
</dbReference>
<dbReference type="GO" id="GO:0003677">
    <property type="term" value="F:DNA binding"/>
    <property type="evidence" value="ECO:0007669"/>
    <property type="project" value="UniProtKB-KW"/>
</dbReference>
<dbReference type="AlphaFoldDB" id="A0A2V5KEI1"/>
<evidence type="ECO:0000256" key="4">
    <source>
        <dbReference type="ARBA" id="ARBA00023125"/>
    </source>
</evidence>
<keyword evidence="10" id="KW-1185">Reference proteome</keyword>